<organism evidence="1 2">
    <name type="scientific">Romanomermis culicivorax</name>
    <name type="common">Nematode worm</name>
    <dbReference type="NCBI Taxonomy" id="13658"/>
    <lineage>
        <taxon>Eukaryota</taxon>
        <taxon>Metazoa</taxon>
        <taxon>Ecdysozoa</taxon>
        <taxon>Nematoda</taxon>
        <taxon>Enoplea</taxon>
        <taxon>Dorylaimia</taxon>
        <taxon>Mermithida</taxon>
        <taxon>Mermithoidea</taxon>
        <taxon>Mermithidae</taxon>
        <taxon>Romanomermis</taxon>
    </lineage>
</organism>
<dbReference type="AlphaFoldDB" id="A0A915IL33"/>
<evidence type="ECO:0000313" key="1">
    <source>
        <dbReference type="Proteomes" id="UP000887565"/>
    </source>
</evidence>
<dbReference type="WBParaSite" id="nRc.2.0.1.t14706-RA">
    <property type="protein sequence ID" value="nRc.2.0.1.t14706-RA"/>
    <property type="gene ID" value="nRc.2.0.1.g14706"/>
</dbReference>
<protein>
    <submittedName>
        <fullName evidence="2">Uncharacterized protein</fullName>
    </submittedName>
</protein>
<keyword evidence="1" id="KW-1185">Reference proteome</keyword>
<dbReference type="Proteomes" id="UP000887565">
    <property type="component" value="Unplaced"/>
</dbReference>
<name>A0A915IL33_ROMCU</name>
<sequence>MPQRVERRLVEETNEHFGAILAWIWIPKPRTTNDKHYLRNRPDQFDNDLRQIAKQRQWANLDFGQKARRMVRNWRHWSIDRPVVVTCSSELAAPSVTSATIFPVPANVWYTIVGSNDRLAVYLLRLMAVVYIVSFLEPSRHDHLEKRHIDRKARQMNSQQEMKELLQLQPQTILVRHFVPNAGYQVGKARLAKRRTSAAKVTTDSPGDCDRATNCSYLTSIWRLSGNFSRKWVGDGGERNPRGI</sequence>
<evidence type="ECO:0000313" key="2">
    <source>
        <dbReference type="WBParaSite" id="nRc.2.0.1.t14706-RA"/>
    </source>
</evidence>
<accession>A0A915IL33</accession>
<reference evidence="2" key="1">
    <citation type="submission" date="2022-11" db="UniProtKB">
        <authorList>
            <consortium name="WormBaseParasite"/>
        </authorList>
    </citation>
    <scope>IDENTIFICATION</scope>
</reference>
<proteinExistence type="predicted"/>